<proteinExistence type="predicted"/>
<gene>
    <name evidence="2" type="ORF">ENU20_01525</name>
</gene>
<sequence length="222" mass="26009">MKKLLRGILLNKLFLFTIISTIVFEQGVSYFNFQDTYSPITLTYYVNINGVSTNQLIQDSFQYSCFITFNLRNERKTSGNCRVVEGSRIMDPYRAAEMVIAFLMEREFIKLNISGEKSYWSIGALILEVWVIRMNNTVEYRDMRTGLLVGVESNLKMVVRRVQYEIRLFAQLSSFEPPYYQNNLSVIQIPIEETRIVLIIFASIIVLSSVYVFMKWSEYRIV</sequence>
<dbReference type="EMBL" id="DTBP01000013">
    <property type="protein sequence ID" value="HGQ73744.1"/>
    <property type="molecule type" value="Genomic_DNA"/>
</dbReference>
<name>A0A7C4NNG5_STAMA</name>
<feature type="transmembrane region" description="Helical" evidence="1">
    <location>
        <begin position="196"/>
        <end position="214"/>
    </location>
</feature>
<keyword evidence="1" id="KW-1133">Transmembrane helix</keyword>
<reference evidence="2" key="1">
    <citation type="journal article" date="2020" name="mSystems">
        <title>Genome- and Community-Level Interaction Insights into Carbon Utilization and Element Cycling Functions of Hydrothermarchaeota in Hydrothermal Sediment.</title>
        <authorList>
            <person name="Zhou Z."/>
            <person name="Liu Y."/>
            <person name="Xu W."/>
            <person name="Pan J."/>
            <person name="Luo Z.H."/>
            <person name="Li M."/>
        </authorList>
    </citation>
    <scope>NUCLEOTIDE SEQUENCE [LARGE SCALE GENOMIC DNA]</scope>
    <source>
        <strain evidence="2">SpSt-648</strain>
    </source>
</reference>
<keyword evidence="1" id="KW-0812">Transmembrane</keyword>
<organism evidence="2">
    <name type="scientific">Staphylothermus marinus</name>
    <dbReference type="NCBI Taxonomy" id="2280"/>
    <lineage>
        <taxon>Archaea</taxon>
        <taxon>Thermoproteota</taxon>
        <taxon>Thermoprotei</taxon>
        <taxon>Desulfurococcales</taxon>
        <taxon>Desulfurococcaceae</taxon>
        <taxon>Staphylothermus</taxon>
    </lineage>
</organism>
<dbReference type="AlphaFoldDB" id="A0A7C4NNG5"/>
<evidence type="ECO:0000256" key="1">
    <source>
        <dbReference type="SAM" id="Phobius"/>
    </source>
</evidence>
<comment type="caution">
    <text evidence="2">The sequence shown here is derived from an EMBL/GenBank/DDBJ whole genome shotgun (WGS) entry which is preliminary data.</text>
</comment>
<protein>
    <submittedName>
        <fullName evidence="2">Uncharacterized protein</fullName>
    </submittedName>
</protein>
<keyword evidence="1" id="KW-0472">Membrane</keyword>
<evidence type="ECO:0000313" key="2">
    <source>
        <dbReference type="EMBL" id="HGQ73744.1"/>
    </source>
</evidence>
<accession>A0A7C4NNG5</accession>